<feature type="region of interest" description="Disordered" evidence="5">
    <location>
        <begin position="1162"/>
        <end position="1187"/>
    </location>
</feature>
<dbReference type="GO" id="GO:0043138">
    <property type="term" value="F:3'-5' DNA helicase activity"/>
    <property type="evidence" value="ECO:0007669"/>
    <property type="project" value="InterPro"/>
</dbReference>
<protein>
    <recommendedName>
        <fullName evidence="6">Helicase C-terminal domain-containing protein</fullName>
    </recommendedName>
</protein>
<dbReference type="GO" id="GO:0005524">
    <property type="term" value="F:ATP binding"/>
    <property type="evidence" value="ECO:0007669"/>
    <property type="project" value="UniProtKB-KW"/>
</dbReference>
<dbReference type="GO" id="GO:0009378">
    <property type="term" value="F:four-way junction helicase activity"/>
    <property type="evidence" value="ECO:0007669"/>
    <property type="project" value="TreeGrafter"/>
</dbReference>
<dbReference type="Proteomes" id="UP000829720">
    <property type="component" value="Unassembled WGS sequence"/>
</dbReference>
<dbReference type="CDD" id="cd18801">
    <property type="entry name" value="SF2_C_FANCM_Hef"/>
    <property type="match status" value="1"/>
</dbReference>
<keyword evidence="2" id="KW-0378">Hydrolase</keyword>
<dbReference type="Gene3D" id="3.40.50.300">
    <property type="entry name" value="P-loop containing nucleotide triphosphate hydrolases"/>
    <property type="match status" value="1"/>
</dbReference>
<dbReference type="Gene3D" id="1.10.150.20">
    <property type="entry name" value="5' to 3' exonuclease, C-terminal subdomain"/>
    <property type="match status" value="1"/>
</dbReference>
<accession>A0A8T3DKL7</accession>
<sequence length="1792" mass="199529">MGVLSHRDLRTLTKYQLILARDQFRSNPPPRIMGAQQGILEGDFALCITLYHGHELLLQMGLRSLFLFVQGIMNGTKEMARARNELQRTVEFMELYQEMEQMFVKPVTGLEEPFIYSHPKLQKLEEVVLQHFQTWTDITGQVEGSDSGCGPKSVNTRVMIFSSFRESVQEIAEMLNRHLPLVRVMTFMGQASAGKGVRGFTQKEQLEVVRCFREGGFNTLVSTCVGEEGLDIGDVDLIVCFDAQKSPIRLVQRMGRTGRHRQGRIVVILAEGREERTYNQSQINKRSVYKAIMGKKQSFHMFPHCPRMLPEGVNPTLHKMFITCGQFEHRETGRRSSKGRRSMADAQESFLHRGQYDSVKEDGLLSPRELSLWSSTMRLGADEPQPVLSHSYFLSIASDAPPQEQESEVPCRKLSLSEWSYWQNRPFPTHQVGHSDRCQHFIQIMDLIDSLRLEEEEGNCGYEAELMLYLNKEDVVGYRAGCQAEMASDLKKVRADIANCKQKSYAIEEADSDFAVPRVSVSTGRTSAVAPWTSIKEKIPAEKDNGVGEGFAGDNGLTVLSQMNKSGHEVPDLDVDIQDDCILILDKNEEREVVSLTPMKDITDDHRQHSPDCHSTGVPSLLGSCAKFSSDAGYSSLPEESCPELGSMFYLPQWDIGGEHKLQPLSATQEKVKALLADVRDYLTRSPCPDSDLDCSSFDLEPLNGHSQPEPGEWGDPFQVNFCLDIEGKVDKWCDSASSQHNSDVVPSDSHVGGEIPKRMDSMPEPNSSPSWDEVFDDVEDIQDCTSEAAGCLLKEPLPQPGSTIEGLKDPDTSIPAKVMLEESMDLFGDDDDVFLQVSIPGLPSDRALTQTHNKASEQRENAGLKRAVEVKEGEWLKESYLASTGTQSRLLENTECFNCSQELFSVNFDLGYSIDDSEEEEEPGPGNGTERAFCHSHAVAQQRSETSNLPPPEESFHSPVHCRDRHQGCVSTPLADHSGRKGGPPMISRVASLLSPIISRFQGAPLPQSFGMSTSHSPIGAATRSRLTVSEPHSATTEGRTPTLHVDKVTTKRSVLQDHPPVPGSSDSEDDIVVRERGRQSKDNPLESPVAKILIDVDSPVQVVRRRVAALSTSEGSDSEETSDQDFQDLSMKFSKVPCPRKLPTPRGRTKKAMGKGARAFLDEEAELSEDGGSISSDEGEEEEHGHSLAGFVVDTTQLSQGMNDSEMRGVYMKSVRSPAVYNKYKMVYRARHDIDIFSQVPEQDETYGEDSFVVQGSEVEELESSEEEEAGRAELIPEESFVEGRRMYPTRRRAQIRRTRAAGEGQRYPNHQPPKKTKRSRIIRLDDSTDEEEDEKRKKGNAEDPVLLSKPVEMAEEPQFRFPQGMPASSLGKVAVGCKGPEGVSLEGKCQQRLRPQSSMSGGLHSQMPTWPQIRNQNEMYRNDSSVVQYGKEEELQSRKEEGAGKAELIPQEPFIEEQETKNSQFVLLKDSSEEKEDDKQKEGNAEDPVLLCRPVQIPEGRCQQRLRKPSSVSGDLDSQIPVSAPSQPTQPQTGCPKFGQILEGHCAEAGVSPAEPHPVHVLVDSGCMEQGPELLSCLRMQHGMTAQLCSLEVCHFIVSNRMAVERQTQAEAEEEVGSCKTQQGLMDRIQGLLGLFDRVCLILEKKPTRSGDTLRPFKRSQYPDSMMSALIQAGVRLLFSSSPRETATLLAELARMEHRKGRAITVPTEVRGHQQLALNFYLSLPCVSYITALNMCHGFQSTAHLISSSIESLMDKACMSHSRAKEIFCFLRTICNTNMLPNSARKLGQ</sequence>
<feature type="compositionally biased region" description="Basic and acidic residues" evidence="5">
    <location>
        <begin position="1434"/>
        <end position="1447"/>
    </location>
</feature>
<gene>
    <name evidence="7" type="ORF">AGOR_G00107480</name>
</gene>
<evidence type="ECO:0000256" key="5">
    <source>
        <dbReference type="SAM" id="MobiDB-lite"/>
    </source>
</evidence>
<dbReference type="SUPFAM" id="SSF52540">
    <property type="entry name" value="P-loop containing nucleoside triphosphate hydrolases"/>
    <property type="match status" value="1"/>
</dbReference>
<dbReference type="CDD" id="cd12091">
    <property type="entry name" value="FANCM_ID"/>
    <property type="match status" value="1"/>
</dbReference>
<feature type="region of interest" description="Disordered" evidence="5">
    <location>
        <begin position="1434"/>
        <end position="1468"/>
    </location>
</feature>
<organism evidence="7 8">
    <name type="scientific">Albula goreensis</name>
    <dbReference type="NCBI Taxonomy" id="1534307"/>
    <lineage>
        <taxon>Eukaryota</taxon>
        <taxon>Metazoa</taxon>
        <taxon>Chordata</taxon>
        <taxon>Craniata</taxon>
        <taxon>Vertebrata</taxon>
        <taxon>Euteleostomi</taxon>
        <taxon>Actinopterygii</taxon>
        <taxon>Neopterygii</taxon>
        <taxon>Teleostei</taxon>
        <taxon>Albuliformes</taxon>
        <taxon>Albulidae</taxon>
        <taxon>Albula</taxon>
    </lineage>
</organism>
<dbReference type="SMART" id="SM00490">
    <property type="entry name" value="HELICc"/>
    <property type="match status" value="1"/>
</dbReference>
<dbReference type="Pfam" id="PF16783">
    <property type="entry name" value="FANCM-MHF_bd"/>
    <property type="match status" value="1"/>
</dbReference>
<feature type="region of interest" description="Disordered" evidence="5">
    <location>
        <begin position="1010"/>
        <end position="1073"/>
    </location>
</feature>
<feature type="compositionally biased region" description="Polar residues" evidence="5">
    <location>
        <begin position="1026"/>
        <end position="1041"/>
    </location>
</feature>
<feature type="region of interest" description="Disordered" evidence="5">
    <location>
        <begin position="937"/>
        <end position="984"/>
    </location>
</feature>
<dbReference type="InterPro" id="IPR027417">
    <property type="entry name" value="P-loop_NTPase"/>
</dbReference>
<keyword evidence="1" id="KW-0547">Nucleotide-binding</keyword>
<dbReference type="InterPro" id="IPR039686">
    <property type="entry name" value="FANCM/Mph1-like_ID"/>
</dbReference>
<dbReference type="Pfam" id="PF00271">
    <property type="entry name" value="Helicase_C"/>
    <property type="match status" value="1"/>
</dbReference>
<feature type="domain" description="Helicase C-terminal" evidence="6">
    <location>
        <begin position="141"/>
        <end position="307"/>
    </location>
</feature>
<dbReference type="GO" id="GO:0036297">
    <property type="term" value="P:interstrand cross-link repair"/>
    <property type="evidence" value="ECO:0007669"/>
    <property type="project" value="TreeGrafter"/>
</dbReference>
<evidence type="ECO:0000256" key="3">
    <source>
        <dbReference type="ARBA" id="ARBA00022806"/>
    </source>
</evidence>
<evidence type="ECO:0000256" key="4">
    <source>
        <dbReference type="ARBA" id="ARBA00022840"/>
    </source>
</evidence>
<dbReference type="GO" id="GO:0016787">
    <property type="term" value="F:hydrolase activity"/>
    <property type="evidence" value="ECO:0007669"/>
    <property type="project" value="UniProtKB-KW"/>
</dbReference>
<feature type="compositionally biased region" description="Polar residues" evidence="5">
    <location>
        <begin position="1523"/>
        <end position="1536"/>
    </location>
</feature>
<dbReference type="OrthoDB" id="6513042at2759"/>
<evidence type="ECO:0000256" key="2">
    <source>
        <dbReference type="ARBA" id="ARBA00022801"/>
    </source>
</evidence>
<dbReference type="GO" id="GO:0045003">
    <property type="term" value="P:double-strand break repair via synthesis-dependent strand annealing"/>
    <property type="evidence" value="ECO:0007669"/>
    <property type="project" value="TreeGrafter"/>
</dbReference>
<feature type="compositionally biased region" description="Basic residues" evidence="5">
    <location>
        <begin position="1315"/>
        <end position="1324"/>
    </location>
</feature>
<proteinExistence type="predicted"/>
<evidence type="ECO:0000256" key="1">
    <source>
        <dbReference type="ARBA" id="ARBA00022741"/>
    </source>
</evidence>
<feature type="compositionally biased region" description="Basic residues" evidence="5">
    <location>
        <begin position="1290"/>
        <end position="1302"/>
    </location>
</feature>
<feature type="region of interest" description="Disordered" evidence="5">
    <location>
        <begin position="1263"/>
        <end position="1411"/>
    </location>
</feature>
<name>A0A8T3DKL7_9TELE</name>
<feature type="compositionally biased region" description="Polar residues" evidence="5">
    <location>
        <begin position="940"/>
        <end position="949"/>
    </location>
</feature>
<dbReference type="Gene3D" id="3.40.50.10130">
    <property type="match status" value="1"/>
</dbReference>
<comment type="caution">
    <text evidence="7">The sequence shown here is derived from an EMBL/GenBank/DDBJ whole genome shotgun (WGS) entry which is preliminary data.</text>
</comment>
<dbReference type="SUPFAM" id="SSF47781">
    <property type="entry name" value="RuvA domain 2-like"/>
    <property type="match status" value="1"/>
</dbReference>
<feature type="region of interest" description="Disordered" evidence="5">
    <location>
        <begin position="1137"/>
        <end position="1156"/>
    </location>
</feature>
<keyword evidence="8" id="KW-1185">Reference proteome</keyword>
<dbReference type="PROSITE" id="PS51194">
    <property type="entry name" value="HELICASE_CTER"/>
    <property type="match status" value="1"/>
</dbReference>
<dbReference type="SUPFAM" id="SSF52980">
    <property type="entry name" value="Restriction endonuclease-like"/>
    <property type="match status" value="1"/>
</dbReference>
<dbReference type="Gene3D" id="1.20.1320.20">
    <property type="entry name" value="hef helicase domain"/>
    <property type="match status" value="1"/>
</dbReference>
<dbReference type="PANTHER" id="PTHR14025">
    <property type="entry name" value="FANCONI ANEMIA GROUP M FANCM FAMILY MEMBER"/>
    <property type="match status" value="1"/>
</dbReference>
<dbReference type="GO" id="GO:0000400">
    <property type="term" value="F:four-way junction DNA binding"/>
    <property type="evidence" value="ECO:0007669"/>
    <property type="project" value="TreeGrafter"/>
</dbReference>
<dbReference type="InterPro" id="IPR011335">
    <property type="entry name" value="Restrct_endonuc-II-like"/>
</dbReference>
<evidence type="ECO:0000313" key="8">
    <source>
        <dbReference type="Proteomes" id="UP000829720"/>
    </source>
</evidence>
<evidence type="ECO:0000259" key="6">
    <source>
        <dbReference type="PROSITE" id="PS51194"/>
    </source>
</evidence>
<keyword evidence="4" id="KW-0067">ATP-binding</keyword>
<dbReference type="InterPro" id="IPR001650">
    <property type="entry name" value="Helicase_C-like"/>
</dbReference>
<reference evidence="7" key="1">
    <citation type="submission" date="2021-01" db="EMBL/GenBank/DDBJ databases">
        <authorList>
            <person name="Zahm M."/>
            <person name="Roques C."/>
            <person name="Cabau C."/>
            <person name="Klopp C."/>
            <person name="Donnadieu C."/>
            <person name="Jouanno E."/>
            <person name="Lampietro C."/>
            <person name="Louis A."/>
            <person name="Herpin A."/>
            <person name="Echchiki A."/>
            <person name="Berthelot C."/>
            <person name="Parey E."/>
            <person name="Roest-Crollius H."/>
            <person name="Braasch I."/>
            <person name="Postlethwait J."/>
            <person name="Bobe J."/>
            <person name="Montfort J."/>
            <person name="Bouchez O."/>
            <person name="Begum T."/>
            <person name="Mejri S."/>
            <person name="Adams A."/>
            <person name="Chen W.-J."/>
            <person name="Guiguen Y."/>
        </authorList>
    </citation>
    <scope>NUCLEOTIDE SEQUENCE</scope>
    <source>
        <tissue evidence="7">Blood</tissue>
    </source>
</reference>
<dbReference type="EMBL" id="JAERUA010000009">
    <property type="protein sequence ID" value="KAI1895558.1"/>
    <property type="molecule type" value="Genomic_DNA"/>
</dbReference>
<feature type="region of interest" description="Disordered" evidence="5">
    <location>
        <begin position="738"/>
        <end position="770"/>
    </location>
</feature>
<evidence type="ECO:0000313" key="7">
    <source>
        <dbReference type="EMBL" id="KAI1895558.1"/>
    </source>
</evidence>
<dbReference type="InterPro" id="IPR010994">
    <property type="entry name" value="RuvA_2-like"/>
</dbReference>
<feature type="region of interest" description="Disordered" evidence="5">
    <location>
        <begin position="1506"/>
        <end position="1536"/>
    </location>
</feature>
<keyword evidence="3" id="KW-0347">Helicase</keyword>
<dbReference type="PANTHER" id="PTHR14025:SF20">
    <property type="entry name" value="FANCONI ANEMIA GROUP M PROTEIN"/>
    <property type="match status" value="1"/>
</dbReference>
<dbReference type="InterPro" id="IPR031879">
    <property type="entry name" value="FANCM-MHF-bd"/>
</dbReference>